<keyword evidence="1" id="KW-1133">Transmembrane helix</keyword>
<evidence type="ECO:0000313" key="2">
    <source>
        <dbReference type="EMBL" id="CAD0097848.1"/>
    </source>
</evidence>
<organism evidence="2 3">
    <name type="scientific">Aureobasidium mustum</name>
    <dbReference type="NCBI Taxonomy" id="2773714"/>
    <lineage>
        <taxon>Eukaryota</taxon>
        <taxon>Fungi</taxon>
        <taxon>Dikarya</taxon>
        <taxon>Ascomycota</taxon>
        <taxon>Pezizomycotina</taxon>
        <taxon>Dothideomycetes</taxon>
        <taxon>Dothideomycetidae</taxon>
        <taxon>Dothideales</taxon>
        <taxon>Saccotheciaceae</taxon>
        <taxon>Aureobasidium</taxon>
    </lineage>
</organism>
<evidence type="ECO:0000256" key="1">
    <source>
        <dbReference type="SAM" id="Phobius"/>
    </source>
</evidence>
<dbReference type="Proteomes" id="UP000714618">
    <property type="component" value="Unassembled WGS sequence"/>
</dbReference>
<name>A0A9N8PJA2_9PEZI</name>
<gene>
    <name evidence="2" type="ORF">AWRI4233_LOCUS6672</name>
</gene>
<keyword evidence="1" id="KW-0472">Membrane</keyword>
<keyword evidence="3" id="KW-1185">Reference proteome</keyword>
<proteinExistence type="predicted"/>
<keyword evidence="1" id="KW-0812">Transmembrane</keyword>
<accession>A0A9N8PJA2</accession>
<dbReference type="AlphaFoldDB" id="A0A9N8PJA2"/>
<evidence type="ECO:0000313" key="3">
    <source>
        <dbReference type="Proteomes" id="UP000714618"/>
    </source>
</evidence>
<reference evidence="2" key="1">
    <citation type="submission" date="2020-06" db="EMBL/GenBank/DDBJ databases">
        <authorList>
            <person name="Onetto C."/>
        </authorList>
    </citation>
    <scope>NUCLEOTIDE SEQUENCE</scope>
</reference>
<dbReference type="OrthoDB" id="10494921at2759"/>
<protein>
    <submittedName>
        <fullName evidence="2">Uncharacterized protein</fullName>
    </submittedName>
</protein>
<dbReference type="EMBL" id="CAIJEO010000008">
    <property type="protein sequence ID" value="CAD0097848.1"/>
    <property type="molecule type" value="Genomic_DNA"/>
</dbReference>
<sequence>MAASIDNSSELVSNWHTGIVNGSDFQPALSQSLLPAVLAGWSMWQYILTFLLGVIVYDQGKQHCLSVLERST</sequence>
<feature type="transmembrane region" description="Helical" evidence="1">
    <location>
        <begin position="33"/>
        <end position="57"/>
    </location>
</feature>
<comment type="caution">
    <text evidence="2">The sequence shown here is derived from an EMBL/GenBank/DDBJ whole genome shotgun (WGS) entry which is preliminary data.</text>
</comment>